<keyword evidence="2" id="KW-1185">Reference proteome</keyword>
<name>A0AAV8YN97_9CUCU</name>
<protein>
    <submittedName>
        <fullName evidence="1">Uncharacterized protein</fullName>
    </submittedName>
</protein>
<organism evidence="1 2">
    <name type="scientific">Aromia moschata</name>
    <dbReference type="NCBI Taxonomy" id="1265417"/>
    <lineage>
        <taxon>Eukaryota</taxon>
        <taxon>Metazoa</taxon>
        <taxon>Ecdysozoa</taxon>
        <taxon>Arthropoda</taxon>
        <taxon>Hexapoda</taxon>
        <taxon>Insecta</taxon>
        <taxon>Pterygota</taxon>
        <taxon>Neoptera</taxon>
        <taxon>Endopterygota</taxon>
        <taxon>Coleoptera</taxon>
        <taxon>Polyphaga</taxon>
        <taxon>Cucujiformia</taxon>
        <taxon>Chrysomeloidea</taxon>
        <taxon>Cerambycidae</taxon>
        <taxon>Cerambycinae</taxon>
        <taxon>Callichromatini</taxon>
        <taxon>Aromia</taxon>
    </lineage>
</organism>
<gene>
    <name evidence="1" type="ORF">NQ318_008072</name>
</gene>
<dbReference type="Proteomes" id="UP001162162">
    <property type="component" value="Unassembled WGS sequence"/>
</dbReference>
<dbReference type="PANTHER" id="PTHR47326:SF1">
    <property type="entry name" value="HTH PSQ-TYPE DOMAIN-CONTAINING PROTEIN"/>
    <property type="match status" value="1"/>
</dbReference>
<accession>A0AAV8YN97</accession>
<proteinExistence type="predicted"/>
<evidence type="ECO:0000313" key="2">
    <source>
        <dbReference type="Proteomes" id="UP001162162"/>
    </source>
</evidence>
<dbReference type="PANTHER" id="PTHR47326">
    <property type="entry name" value="TRANSPOSABLE ELEMENT TC3 TRANSPOSASE-LIKE PROTEIN"/>
    <property type="match status" value="1"/>
</dbReference>
<evidence type="ECO:0000313" key="1">
    <source>
        <dbReference type="EMBL" id="KAJ8952757.1"/>
    </source>
</evidence>
<reference evidence="1" key="1">
    <citation type="journal article" date="2023" name="Insect Mol. Biol.">
        <title>Genome sequencing provides insights into the evolution of gene families encoding plant cell wall-degrading enzymes in longhorned beetles.</title>
        <authorList>
            <person name="Shin N.R."/>
            <person name="Okamura Y."/>
            <person name="Kirsch R."/>
            <person name="Pauchet Y."/>
        </authorList>
    </citation>
    <scope>NUCLEOTIDE SEQUENCE</scope>
    <source>
        <strain evidence="1">AMC_N1</strain>
    </source>
</reference>
<feature type="non-terminal residue" evidence="1">
    <location>
        <position position="1"/>
    </location>
</feature>
<sequence length="132" mass="15150">LFEDAKSDKYESSEHSEVKVAVENAVLTLQDKLTPKNGSQPKFQVASTREVSQSTVHRVLTKNKFYPYKLKMMHQLSDDNRDRILEFCENTSTKIGQHPDYVKTIYFSGESTFYLNGNNTPNVSVTALWPRD</sequence>
<comment type="caution">
    <text evidence="1">The sequence shown here is derived from an EMBL/GenBank/DDBJ whole genome shotgun (WGS) entry which is preliminary data.</text>
</comment>
<dbReference type="EMBL" id="JAPWTK010000064">
    <property type="protein sequence ID" value="KAJ8952757.1"/>
    <property type="molecule type" value="Genomic_DNA"/>
</dbReference>
<dbReference type="AlphaFoldDB" id="A0AAV8YN97"/>